<dbReference type="SMART" id="SM00028">
    <property type="entry name" value="TPR"/>
    <property type="match status" value="5"/>
</dbReference>
<name>A0ABV7CB36_9VIBR</name>
<proteinExistence type="predicted"/>
<dbReference type="InterPro" id="IPR011990">
    <property type="entry name" value="TPR-like_helical_dom_sf"/>
</dbReference>
<dbReference type="PANTHER" id="PTHR12558:SF13">
    <property type="entry name" value="CELL DIVISION CYCLE PROTEIN 27 HOMOLOG"/>
    <property type="match status" value="1"/>
</dbReference>
<dbReference type="PANTHER" id="PTHR12558">
    <property type="entry name" value="CELL DIVISION CYCLE 16,23,27"/>
    <property type="match status" value="1"/>
</dbReference>
<evidence type="ECO:0000313" key="2">
    <source>
        <dbReference type="EMBL" id="MFC3024624.1"/>
    </source>
</evidence>
<sequence>MSNVDNTQIADNRLTLAMAYLERGQSKKALTNLYRAQRAAPHYLPTLMAFAHYYTTVKETERATTTYHKALQHYPHNSQLLHNFAVFLCQQTHYIQAQHYFDKAIKQPYYQNVALSYDSAAQCWWRAREKDKAIRFMQQAVNHAPSRPHMLVRLLRMYIEEDRYEEAEHVYQQHQQLFSRAQQQGWETIFHRHHTTESVLAAQ</sequence>
<dbReference type="PROSITE" id="PS50005">
    <property type="entry name" value="TPR"/>
    <property type="match status" value="1"/>
</dbReference>
<keyword evidence="1" id="KW-0802">TPR repeat</keyword>
<comment type="caution">
    <text evidence="2">The sequence shown here is derived from an EMBL/GenBank/DDBJ whole genome shotgun (WGS) entry which is preliminary data.</text>
</comment>
<gene>
    <name evidence="2" type="ORF">ACFODT_12390</name>
</gene>
<protein>
    <recommendedName>
        <fullName evidence="4">Type IV pilus biogenesis/stability protein PilW</fullName>
    </recommendedName>
</protein>
<evidence type="ECO:0000313" key="3">
    <source>
        <dbReference type="Proteomes" id="UP001595384"/>
    </source>
</evidence>
<dbReference type="Gene3D" id="1.25.40.10">
    <property type="entry name" value="Tetratricopeptide repeat domain"/>
    <property type="match status" value="1"/>
</dbReference>
<dbReference type="EMBL" id="JBHRSE010000084">
    <property type="protein sequence ID" value="MFC3024624.1"/>
    <property type="molecule type" value="Genomic_DNA"/>
</dbReference>
<evidence type="ECO:0000256" key="1">
    <source>
        <dbReference type="PROSITE-ProRule" id="PRU00339"/>
    </source>
</evidence>
<dbReference type="RefSeq" id="WP_164711858.1">
    <property type="nucleotide sequence ID" value="NZ_AP024911.1"/>
</dbReference>
<dbReference type="InterPro" id="IPR019734">
    <property type="entry name" value="TPR_rpt"/>
</dbReference>
<evidence type="ECO:0008006" key="4">
    <source>
        <dbReference type="Google" id="ProtNLM"/>
    </source>
</evidence>
<organism evidence="2 3">
    <name type="scientific">Vibrio zhugei</name>
    <dbReference type="NCBI Taxonomy" id="2479546"/>
    <lineage>
        <taxon>Bacteria</taxon>
        <taxon>Pseudomonadati</taxon>
        <taxon>Pseudomonadota</taxon>
        <taxon>Gammaproteobacteria</taxon>
        <taxon>Vibrionales</taxon>
        <taxon>Vibrionaceae</taxon>
        <taxon>Vibrio</taxon>
    </lineage>
</organism>
<keyword evidence="3" id="KW-1185">Reference proteome</keyword>
<feature type="repeat" description="TPR" evidence="1">
    <location>
        <begin position="44"/>
        <end position="77"/>
    </location>
</feature>
<accession>A0ABV7CB36</accession>
<reference evidence="3" key="1">
    <citation type="journal article" date="2019" name="Int. J. Syst. Evol. Microbiol.">
        <title>The Global Catalogue of Microorganisms (GCM) 10K type strain sequencing project: providing services to taxonomists for standard genome sequencing and annotation.</title>
        <authorList>
            <consortium name="The Broad Institute Genomics Platform"/>
            <consortium name="The Broad Institute Genome Sequencing Center for Infectious Disease"/>
            <person name="Wu L."/>
            <person name="Ma J."/>
        </authorList>
    </citation>
    <scope>NUCLEOTIDE SEQUENCE [LARGE SCALE GENOMIC DNA]</scope>
    <source>
        <strain evidence="3">KCTC 62784</strain>
    </source>
</reference>
<dbReference type="Proteomes" id="UP001595384">
    <property type="component" value="Unassembled WGS sequence"/>
</dbReference>
<dbReference type="SUPFAM" id="SSF48452">
    <property type="entry name" value="TPR-like"/>
    <property type="match status" value="1"/>
</dbReference>